<protein>
    <submittedName>
        <fullName evidence="2">Acyltransferase</fullName>
    </submittedName>
</protein>
<reference evidence="2 3" key="1">
    <citation type="journal article" date="2020" name="Microb. Ecol.">
        <title>Ecogenomics of the Marine Benthic Filamentous Cyanobacterium Adonisia.</title>
        <authorList>
            <person name="Walter J.M."/>
            <person name="Coutinho F.H."/>
            <person name="Leomil L."/>
            <person name="Hargreaves P.I."/>
            <person name="Campeao M.E."/>
            <person name="Vieira V.V."/>
            <person name="Silva B.S."/>
            <person name="Fistarol G.O."/>
            <person name="Salomon P.S."/>
            <person name="Sawabe T."/>
            <person name="Mino S."/>
            <person name="Hosokawa M."/>
            <person name="Miyashita H."/>
            <person name="Maruyama F."/>
            <person name="van Verk M.C."/>
            <person name="Dutilh B.E."/>
            <person name="Thompson C.C."/>
            <person name="Thompson F.L."/>
        </authorList>
    </citation>
    <scope>NUCLEOTIDE SEQUENCE [LARGE SCALE GENOMIC DNA]</scope>
    <source>
        <strain evidence="2 3">CCMR0081</strain>
    </source>
</reference>
<evidence type="ECO:0000256" key="1">
    <source>
        <dbReference type="SAM" id="MobiDB-lite"/>
    </source>
</evidence>
<dbReference type="AlphaFoldDB" id="A0A6M0RIJ1"/>
<dbReference type="InterPro" id="IPR001451">
    <property type="entry name" value="Hexapep"/>
</dbReference>
<gene>
    <name evidence="2" type="ORF">DXZ20_09950</name>
</gene>
<evidence type="ECO:0000313" key="3">
    <source>
        <dbReference type="Proteomes" id="UP000481033"/>
    </source>
</evidence>
<sequence>MISSQHQNQGQKRIDKTPLSEQLNQGNGSALAKYQAKVLGNTKLLPFLTYEVFTFFLSDLPGTLGYLLRKKLYPVLFKDIGSGAIFGKGIALRCPGRITLGKGVAIDDYGLLDASGVEAGITLGDNVIVSRNCVIQSKTAAVTIGNNTDIGCNTIISSSGGISIGASVLIAGNCYIGGGRYITDRLDLPMMQQGVYTKGAVKIGDDVWLGAGAIVLDGVQIGKGCIVGAGAVVTKNLPDYTVATGVPAKAVRQRSE</sequence>
<dbReference type="GO" id="GO:0031470">
    <property type="term" value="C:carboxysome"/>
    <property type="evidence" value="ECO:0007669"/>
    <property type="project" value="UniProtKB-ARBA"/>
</dbReference>
<name>A0A6M0RIJ1_9CYAN</name>
<organism evidence="2 3">
    <name type="scientific">Adonisia turfae CCMR0081</name>
    <dbReference type="NCBI Taxonomy" id="2292702"/>
    <lineage>
        <taxon>Bacteria</taxon>
        <taxon>Bacillati</taxon>
        <taxon>Cyanobacteriota</taxon>
        <taxon>Adonisia</taxon>
        <taxon>Adonisia turfae</taxon>
    </lineage>
</organism>
<accession>A0A6M0RIJ1</accession>
<dbReference type="Pfam" id="PF14602">
    <property type="entry name" value="Hexapep_2"/>
    <property type="match status" value="1"/>
</dbReference>
<dbReference type="Gene3D" id="2.160.10.10">
    <property type="entry name" value="Hexapeptide repeat proteins"/>
    <property type="match status" value="2"/>
</dbReference>
<dbReference type="Proteomes" id="UP000481033">
    <property type="component" value="Unassembled WGS sequence"/>
</dbReference>
<dbReference type="CDD" id="cd04647">
    <property type="entry name" value="LbH_MAT_like"/>
    <property type="match status" value="1"/>
</dbReference>
<dbReference type="GO" id="GO:0016746">
    <property type="term" value="F:acyltransferase activity"/>
    <property type="evidence" value="ECO:0007669"/>
    <property type="project" value="UniProtKB-KW"/>
</dbReference>
<evidence type="ECO:0000313" key="2">
    <source>
        <dbReference type="EMBL" id="NEZ55989.1"/>
    </source>
</evidence>
<dbReference type="GO" id="GO:0043886">
    <property type="term" value="F:structural constituent of carboxysome shell"/>
    <property type="evidence" value="ECO:0007669"/>
    <property type="project" value="UniProtKB-ARBA"/>
</dbReference>
<dbReference type="SUPFAM" id="SSF51161">
    <property type="entry name" value="Trimeric LpxA-like enzymes"/>
    <property type="match status" value="2"/>
</dbReference>
<comment type="caution">
    <text evidence="2">The sequence shown here is derived from an EMBL/GenBank/DDBJ whole genome shotgun (WGS) entry which is preliminary data.</text>
</comment>
<feature type="region of interest" description="Disordered" evidence="1">
    <location>
        <begin position="1"/>
        <end position="23"/>
    </location>
</feature>
<dbReference type="EMBL" id="QXHD01000004">
    <property type="protein sequence ID" value="NEZ55989.1"/>
    <property type="molecule type" value="Genomic_DNA"/>
</dbReference>
<dbReference type="InterPro" id="IPR051159">
    <property type="entry name" value="Hexapeptide_acetyltransf"/>
</dbReference>
<dbReference type="Pfam" id="PF00132">
    <property type="entry name" value="Hexapep"/>
    <property type="match status" value="1"/>
</dbReference>
<dbReference type="InterPro" id="IPR011004">
    <property type="entry name" value="Trimer_LpxA-like_sf"/>
</dbReference>
<keyword evidence="2" id="KW-0808">Transferase</keyword>
<dbReference type="RefSeq" id="WP_163697895.1">
    <property type="nucleotide sequence ID" value="NZ_QXHD01000004.1"/>
</dbReference>
<keyword evidence="3" id="KW-1185">Reference proteome</keyword>
<dbReference type="PANTHER" id="PTHR23416">
    <property type="entry name" value="SIALIC ACID SYNTHASE-RELATED"/>
    <property type="match status" value="1"/>
</dbReference>
<keyword evidence="2" id="KW-0012">Acyltransferase</keyword>
<feature type="compositionally biased region" description="Polar residues" evidence="1">
    <location>
        <begin position="1"/>
        <end position="11"/>
    </location>
</feature>
<proteinExistence type="predicted"/>